<organism evidence="4 5">
    <name type="scientific">Melipona quadrifasciata</name>
    <dbReference type="NCBI Taxonomy" id="166423"/>
    <lineage>
        <taxon>Eukaryota</taxon>
        <taxon>Metazoa</taxon>
        <taxon>Ecdysozoa</taxon>
        <taxon>Arthropoda</taxon>
        <taxon>Hexapoda</taxon>
        <taxon>Insecta</taxon>
        <taxon>Pterygota</taxon>
        <taxon>Neoptera</taxon>
        <taxon>Endopterygota</taxon>
        <taxon>Hymenoptera</taxon>
        <taxon>Apocrita</taxon>
        <taxon>Aculeata</taxon>
        <taxon>Apoidea</taxon>
        <taxon>Anthophila</taxon>
        <taxon>Apidae</taxon>
        <taxon>Melipona</taxon>
    </lineage>
</organism>
<dbReference type="InterPro" id="IPR036291">
    <property type="entry name" value="NAD(P)-bd_dom_sf"/>
</dbReference>
<evidence type="ECO:0000256" key="3">
    <source>
        <dbReference type="RuleBase" id="RU000363"/>
    </source>
</evidence>
<dbReference type="SUPFAM" id="SSF51735">
    <property type="entry name" value="NAD(P)-binding Rossmann-fold domains"/>
    <property type="match status" value="1"/>
</dbReference>
<reference evidence="4 5" key="1">
    <citation type="submission" date="2015-07" db="EMBL/GenBank/DDBJ databases">
        <title>The genome of Melipona quadrifasciata.</title>
        <authorList>
            <person name="Pan H."/>
            <person name="Kapheim K."/>
        </authorList>
    </citation>
    <scope>NUCLEOTIDE SEQUENCE [LARGE SCALE GENOMIC DNA]</scope>
    <source>
        <strain evidence="4">0111107301</strain>
        <tissue evidence="4">Whole body</tissue>
    </source>
</reference>
<keyword evidence="5" id="KW-1185">Reference proteome</keyword>
<dbReference type="Proteomes" id="UP000053105">
    <property type="component" value="Unassembled WGS sequence"/>
</dbReference>
<proteinExistence type="inferred from homology"/>
<dbReference type="EMBL" id="KQ435710">
    <property type="protein sequence ID" value="KOX79898.1"/>
    <property type="molecule type" value="Genomic_DNA"/>
</dbReference>
<evidence type="ECO:0000313" key="5">
    <source>
        <dbReference type="Proteomes" id="UP000053105"/>
    </source>
</evidence>
<dbReference type="InterPro" id="IPR020904">
    <property type="entry name" value="Sc_DH/Rdtase_CS"/>
</dbReference>
<dbReference type="PRINTS" id="PR00081">
    <property type="entry name" value="GDHRDH"/>
</dbReference>
<accession>A0A0N0BK32</accession>
<evidence type="ECO:0000256" key="2">
    <source>
        <dbReference type="ARBA" id="ARBA00023002"/>
    </source>
</evidence>
<name>A0A0N0BK32_9HYME</name>
<sequence length="345" mass="39246">MEQRWADKIALITGANTGIGKYLVESLVSNGMKVVGIAPQIDKMKTLAEELKSKPGKLFPLQCDLSNQNDIMRVLEWIEKNLGTMNILINNAASNIDISLLSGELEDWKKMFDMNFLGLSYMTKEVLKLMKKKGIDNGIIANINDASWLKAPINSDRPISPAYVASKFALNFLMESLRSELAQLESNIKVMSINLGLVETEMTAQWLKENPRLALKPKDVSDCILFALQSADTVLIKEMVISPILNSCIDPDKCKSKSRNRPRRIHETYLKHKQAQPHVLLSFFYIIDRHLDNPNPSKRYEHILSGQKIQCNVNDHVLNQQKKTFTLNIDYIDSYTMNTIHQCEH</sequence>
<protein>
    <submittedName>
        <fullName evidence="4">Dehydrogenase/reductase SDR family member 11</fullName>
    </submittedName>
</protein>
<dbReference type="PANTHER" id="PTHR43115:SF4">
    <property type="entry name" value="DEHYDROGENASE_REDUCTASE SDR FAMILY MEMBER 11"/>
    <property type="match status" value="1"/>
</dbReference>
<dbReference type="PANTHER" id="PTHR43115">
    <property type="entry name" value="DEHYDROGENASE/REDUCTASE SDR FAMILY MEMBER 11"/>
    <property type="match status" value="1"/>
</dbReference>
<dbReference type="InterPro" id="IPR002347">
    <property type="entry name" value="SDR_fam"/>
</dbReference>
<comment type="similarity">
    <text evidence="1 3">Belongs to the short-chain dehydrogenases/reductases (SDR) family.</text>
</comment>
<dbReference type="PROSITE" id="PS00061">
    <property type="entry name" value="ADH_SHORT"/>
    <property type="match status" value="1"/>
</dbReference>
<dbReference type="OrthoDB" id="1933717at2759"/>
<evidence type="ECO:0000256" key="1">
    <source>
        <dbReference type="ARBA" id="ARBA00006484"/>
    </source>
</evidence>
<dbReference type="AlphaFoldDB" id="A0A0N0BK32"/>
<evidence type="ECO:0000313" key="4">
    <source>
        <dbReference type="EMBL" id="KOX79898.1"/>
    </source>
</evidence>
<dbReference type="Gene3D" id="3.40.50.720">
    <property type="entry name" value="NAD(P)-binding Rossmann-like Domain"/>
    <property type="match status" value="1"/>
</dbReference>
<gene>
    <name evidence="4" type="ORF">WN51_11509</name>
</gene>
<dbReference type="GO" id="GO:0016491">
    <property type="term" value="F:oxidoreductase activity"/>
    <property type="evidence" value="ECO:0007669"/>
    <property type="project" value="UniProtKB-KW"/>
</dbReference>
<keyword evidence="2" id="KW-0560">Oxidoreductase</keyword>
<dbReference type="Pfam" id="PF00106">
    <property type="entry name" value="adh_short"/>
    <property type="match status" value="1"/>
</dbReference>
<dbReference type="PRINTS" id="PR00080">
    <property type="entry name" value="SDRFAMILY"/>
</dbReference>
<dbReference type="STRING" id="166423.A0A0N0BK32"/>